<name>A0AAD4ERH5_9PEZI</name>
<organism evidence="3 4">
    <name type="scientific">Staphylotrichum longicolle</name>
    <dbReference type="NCBI Taxonomy" id="669026"/>
    <lineage>
        <taxon>Eukaryota</taxon>
        <taxon>Fungi</taxon>
        <taxon>Dikarya</taxon>
        <taxon>Ascomycota</taxon>
        <taxon>Pezizomycotina</taxon>
        <taxon>Sordariomycetes</taxon>
        <taxon>Sordariomycetidae</taxon>
        <taxon>Sordariales</taxon>
        <taxon>Chaetomiaceae</taxon>
        <taxon>Staphylotrichum</taxon>
    </lineage>
</organism>
<evidence type="ECO:0000259" key="2">
    <source>
        <dbReference type="Pfam" id="PF24883"/>
    </source>
</evidence>
<dbReference type="SUPFAM" id="SSF52540">
    <property type="entry name" value="P-loop containing nucleoside triphosphate hydrolases"/>
    <property type="match status" value="1"/>
</dbReference>
<evidence type="ECO:0000313" key="3">
    <source>
        <dbReference type="EMBL" id="KAG7286030.1"/>
    </source>
</evidence>
<dbReference type="EMBL" id="JAHCVI010000004">
    <property type="protein sequence ID" value="KAG7286030.1"/>
    <property type="molecule type" value="Genomic_DNA"/>
</dbReference>
<dbReference type="Gene3D" id="3.40.50.300">
    <property type="entry name" value="P-loop containing nucleotide triphosphate hydrolases"/>
    <property type="match status" value="1"/>
</dbReference>
<protein>
    <recommendedName>
        <fullName evidence="2">Nephrocystin 3-like N-terminal domain-containing protein</fullName>
    </recommendedName>
</protein>
<dbReference type="PANTHER" id="PTHR10039">
    <property type="entry name" value="AMELOGENIN"/>
    <property type="match status" value="1"/>
</dbReference>
<dbReference type="PANTHER" id="PTHR10039:SF5">
    <property type="entry name" value="NACHT DOMAIN-CONTAINING PROTEIN"/>
    <property type="match status" value="1"/>
</dbReference>
<evidence type="ECO:0000313" key="4">
    <source>
        <dbReference type="Proteomes" id="UP001197093"/>
    </source>
</evidence>
<dbReference type="InterPro" id="IPR056884">
    <property type="entry name" value="NPHP3-like_N"/>
</dbReference>
<dbReference type="Proteomes" id="UP001197093">
    <property type="component" value="Unassembled WGS sequence"/>
</dbReference>
<reference evidence="3" key="1">
    <citation type="submission" date="2023-02" db="EMBL/GenBank/DDBJ databases">
        <authorList>
            <person name="Palmer J.M."/>
        </authorList>
    </citation>
    <scope>NUCLEOTIDE SEQUENCE</scope>
    <source>
        <strain evidence="3">FW57</strain>
    </source>
</reference>
<dbReference type="Pfam" id="PF24883">
    <property type="entry name" value="NPHP3_N"/>
    <property type="match status" value="1"/>
</dbReference>
<evidence type="ECO:0000256" key="1">
    <source>
        <dbReference type="ARBA" id="ARBA00022737"/>
    </source>
</evidence>
<sequence length="660" mass="73617">MLLMDTNARILNSLSLKNSDLERCQDVFSSIWLKYEFHVKTFQEGLPLKIPFRLGQSKMAKVVPDGDVPLLAQVSISRDDQEKAEHFKFRGMFLRQLAVSVPADNTCQWLRDTPSFRVWTERKNTNAQCGLLQIIGKPGSGKSTLMRSILEATRSLAHKRNDGTYVVGHFFNRRGQSLETCAKGMLHSILYQLITLHPPCLSAFMGIGLADLQTLESTIPESYLGVLESSLKRIFSDPSLAPWRTVFFIDALDECDPSEAAEAGYFLAELTNLARKNGVRLGVCISRREYPSITVRDCLEIRMEAYNLQDIRQYISQKLGLAGVSPQDASALQETVAQRSNGIFLWVVLAVEGILKDFESGQNAKHILKRTKSLPKALEDLFAQILDRIDPANLSMTLRLLQWAVLPTDRLRIREWHHILAFLREEPPRSLAEWKESVYFTETDAQLERQIRDLSRGLVEVKGGLDVDSDAGEVGSLLAGAGSLDSTTGDSRVVQPIHPTVVDFLASGRANSLFMQGPGYDFIGEGHLAIASVCLDYIAIAELDKLAAARKHQQDLHDGLPIFPWRGDWPLSSLGDAYARPKLRRRHSATSFMSSASSYSTKYYHQSVEEDDFPPEPRTESSWAVHAESPVVSSANSQTLEEYPALASLVGLGGMSFRKT</sequence>
<keyword evidence="1" id="KW-0677">Repeat</keyword>
<keyword evidence="4" id="KW-1185">Reference proteome</keyword>
<gene>
    <name evidence="3" type="ORF">NEMBOFW57_008328</name>
</gene>
<dbReference type="InterPro" id="IPR027417">
    <property type="entry name" value="P-loop_NTPase"/>
</dbReference>
<proteinExistence type="predicted"/>
<dbReference type="AlphaFoldDB" id="A0AAD4ERH5"/>
<feature type="domain" description="Nephrocystin 3-like N-terminal" evidence="2">
    <location>
        <begin position="105"/>
        <end position="286"/>
    </location>
</feature>
<comment type="caution">
    <text evidence="3">The sequence shown here is derived from an EMBL/GenBank/DDBJ whole genome shotgun (WGS) entry which is preliminary data.</text>
</comment>
<accession>A0AAD4ERH5</accession>